<dbReference type="Gene3D" id="1.10.8.270">
    <property type="entry name" value="putative rabgap domain of human tbc1 domain family member 14 like domains"/>
    <property type="match status" value="1"/>
</dbReference>
<protein>
    <submittedName>
        <fullName evidence="3">Rab-GTPase-TBC domain-containing protein</fullName>
    </submittedName>
</protein>
<dbReference type="EMBL" id="CP151519">
    <property type="protein sequence ID" value="WZN67381.1"/>
    <property type="molecule type" value="Genomic_DNA"/>
</dbReference>
<evidence type="ECO:0000256" key="1">
    <source>
        <dbReference type="SAM" id="MobiDB-lite"/>
    </source>
</evidence>
<evidence type="ECO:0000259" key="2">
    <source>
        <dbReference type="PROSITE" id="PS50086"/>
    </source>
</evidence>
<feature type="compositionally biased region" description="Basic residues" evidence="1">
    <location>
        <begin position="36"/>
        <end position="46"/>
    </location>
</feature>
<gene>
    <name evidence="3" type="ORF">HKI87_19g89560</name>
</gene>
<dbReference type="PANTHER" id="PTHR47219">
    <property type="entry name" value="RAB GTPASE-ACTIVATING PROTEIN 1-LIKE"/>
    <property type="match status" value="1"/>
</dbReference>
<dbReference type="PANTHER" id="PTHR47219:SF9">
    <property type="entry name" value="GTPASE ACTIVATING PROTEIN AND CENTROSOME-ASSOCIATED, ISOFORM B"/>
    <property type="match status" value="1"/>
</dbReference>
<sequence>MASASGQDGGGGHDKGKGKKKVIRMLRLENAMALARRTRSRLARNRKTGDDNNDNDNERRVRRPSFGFRSRKLWRRLTRRRGNGDGDGGHDDHHQLRQPSPPSSSSTSESSFGETGFYDSEQCCNERALVTDVQIAHCTYEDAPYDLRHLFWCACARRGRGGAERKRRTHRELWVLMNEVEREGGKHADDASCLGGTEEGVGSGDAAMAEAEAAVAKDLDRIFPGHEYLDSDAMKDAIASVLLAYAGQDQEVGYCQGMAYPAALACLFLADADASRLFAVLMRECGLREVYRPGLGELQAMLAELDASLEREVPDVFQLFSRCGVSTMLFAASWFLTLYASSFPLVLSCRLVDVMLAEGTPRVLVRVAVSILRACRAELVLCSDTEEIMSYLQTKCYTWTHDQLRVIVNDAAAEAEEEEEEEDGEGWRVGVHIASDGEGGGEEGGRVVRLALVVVSS</sequence>
<evidence type="ECO:0000313" key="3">
    <source>
        <dbReference type="EMBL" id="WZN67381.1"/>
    </source>
</evidence>
<dbReference type="Pfam" id="PF00566">
    <property type="entry name" value="RabGAP-TBC"/>
    <property type="match status" value="1"/>
</dbReference>
<feature type="compositionally biased region" description="Low complexity" evidence="1">
    <location>
        <begin position="103"/>
        <end position="114"/>
    </location>
</feature>
<keyword evidence="4" id="KW-1185">Reference proteome</keyword>
<feature type="domain" description="Rab-GAP TBC" evidence="2">
    <location>
        <begin position="142"/>
        <end position="359"/>
    </location>
</feature>
<dbReference type="InterPro" id="IPR000195">
    <property type="entry name" value="Rab-GAP-TBC_dom"/>
</dbReference>
<dbReference type="GO" id="GO:0005096">
    <property type="term" value="F:GTPase activator activity"/>
    <property type="evidence" value="ECO:0007669"/>
    <property type="project" value="TreeGrafter"/>
</dbReference>
<dbReference type="Gene3D" id="1.10.472.80">
    <property type="entry name" value="Ypt/Rab-GAP domain of gyp1p, domain 3"/>
    <property type="match status" value="1"/>
</dbReference>
<feature type="compositionally biased region" description="Basic residues" evidence="1">
    <location>
        <begin position="69"/>
        <end position="81"/>
    </location>
</feature>
<dbReference type="PROSITE" id="PS50086">
    <property type="entry name" value="TBC_RABGAP"/>
    <property type="match status" value="1"/>
</dbReference>
<dbReference type="AlphaFoldDB" id="A0AAX4PNH6"/>
<dbReference type="SMART" id="SM00164">
    <property type="entry name" value="TBC"/>
    <property type="match status" value="1"/>
</dbReference>
<feature type="compositionally biased region" description="Basic and acidic residues" evidence="1">
    <location>
        <begin position="82"/>
        <end position="95"/>
    </location>
</feature>
<dbReference type="InterPro" id="IPR050302">
    <property type="entry name" value="Rab_GAP_TBC_domain"/>
</dbReference>
<dbReference type="InterPro" id="IPR035969">
    <property type="entry name" value="Rab-GAP_TBC_sf"/>
</dbReference>
<dbReference type="Proteomes" id="UP001472866">
    <property type="component" value="Chromosome 19"/>
</dbReference>
<name>A0AAX4PNH6_9CHLO</name>
<evidence type="ECO:0000313" key="4">
    <source>
        <dbReference type="Proteomes" id="UP001472866"/>
    </source>
</evidence>
<feature type="region of interest" description="Disordered" evidence="1">
    <location>
        <begin position="1"/>
        <end position="114"/>
    </location>
</feature>
<reference evidence="3 4" key="1">
    <citation type="submission" date="2024-03" db="EMBL/GenBank/DDBJ databases">
        <title>Complete genome sequence of the green alga Chloropicon roscoffensis RCC1871.</title>
        <authorList>
            <person name="Lemieux C."/>
            <person name="Pombert J.-F."/>
            <person name="Otis C."/>
            <person name="Turmel M."/>
        </authorList>
    </citation>
    <scope>NUCLEOTIDE SEQUENCE [LARGE SCALE GENOMIC DNA]</scope>
    <source>
        <strain evidence="3 4">RCC1871</strain>
    </source>
</reference>
<organism evidence="3 4">
    <name type="scientific">Chloropicon roscoffensis</name>
    <dbReference type="NCBI Taxonomy" id="1461544"/>
    <lineage>
        <taxon>Eukaryota</taxon>
        <taxon>Viridiplantae</taxon>
        <taxon>Chlorophyta</taxon>
        <taxon>Chloropicophyceae</taxon>
        <taxon>Chloropicales</taxon>
        <taxon>Chloropicaceae</taxon>
        <taxon>Chloropicon</taxon>
    </lineage>
</organism>
<proteinExistence type="predicted"/>
<accession>A0AAX4PNH6</accession>
<dbReference type="SUPFAM" id="SSF47923">
    <property type="entry name" value="Ypt/Rab-GAP domain of gyp1p"/>
    <property type="match status" value="2"/>
</dbReference>
<dbReference type="GO" id="GO:0031267">
    <property type="term" value="F:small GTPase binding"/>
    <property type="evidence" value="ECO:0007669"/>
    <property type="project" value="TreeGrafter"/>
</dbReference>